<feature type="region of interest" description="Disordered" evidence="1">
    <location>
        <begin position="1"/>
        <end position="20"/>
    </location>
</feature>
<accession>A0A7C8NDH5</accession>
<dbReference type="AlphaFoldDB" id="A0A7C8NDH5"/>
<evidence type="ECO:0000313" key="3">
    <source>
        <dbReference type="Proteomes" id="UP000480548"/>
    </source>
</evidence>
<gene>
    <name evidence="2" type="ORF">TWF703_002285</name>
</gene>
<dbReference type="EMBL" id="WIQZ01000143">
    <property type="protein sequence ID" value="KAF3120911.1"/>
    <property type="molecule type" value="Genomic_DNA"/>
</dbReference>
<dbReference type="Proteomes" id="UP000480548">
    <property type="component" value="Unassembled WGS sequence"/>
</dbReference>
<feature type="region of interest" description="Disordered" evidence="1">
    <location>
        <begin position="54"/>
        <end position="90"/>
    </location>
</feature>
<organism evidence="2 3">
    <name type="scientific">Orbilia oligospora</name>
    <name type="common">Nematode-trapping fungus</name>
    <name type="synonym">Arthrobotrys oligospora</name>
    <dbReference type="NCBI Taxonomy" id="2813651"/>
    <lineage>
        <taxon>Eukaryota</taxon>
        <taxon>Fungi</taxon>
        <taxon>Dikarya</taxon>
        <taxon>Ascomycota</taxon>
        <taxon>Pezizomycotina</taxon>
        <taxon>Orbiliomycetes</taxon>
        <taxon>Orbiliales</taxon>
        <taxon>Orbiliaceae</taxon>
        <taxon>Orbilia</taxon>
    </lineage>
</organism>
<sequence length="165" mass="18726">MASTEIQPGPRSLRRESMKLTQRSQSFDYRIRRRNIFEEVATAKVAAMREAKLPKDSTRTLGTSIPRKRKLKPRELQSESPEYLESVSDGTGFQNGTESKFLRIVGYIPRGIKLVGVVIFNVFRIMCILDESQPHSPQLGPDPNSNNAPGDPQKGTPTKRSRRKW</sequence>
<name>A0A7C8NDH5_ORBOL</name>
<evidence type="ECO:0000256" key="1">
    <source>
        <dbReference type="SAM" id="MobiDB-lite"/>
    </source>
</evidence>
<protein>
    <submittedName>
        <fullName evidence="2">Uncharacterized protein</fullName>
    </submittedName>
</protein>
<proteinExistence type="predicted"/>
<reference evidence="2 3" key="1">
    <citation type="submission" date="2019-06" db="EMBL/GenBank/DDBJ databases">
        <authorList>
            <person name="Palmer J.M."/>
        </authorList>
    </citation>
    <scope>NUCLEOTIDE SEQUENCE [LARGE SCALE GENOMIC DNA]</scope>
    <source>
        <strain evidence="2 3">TWF703</strain>
    </source>
</reference>
<evidence type="ECO:0000313" key="2">
    <source>
        <dbReference type="EMBL" id="KAF3120911.1"/>
    </source>
</evidence>
<feature type="region of interest" description="Disordered" evidence="1">
    <location>
        <begin position="134"/>
        <end position="165"/>
    </location>
</feature>
<comment type="caution">
    <text evidence="2">The sequence shown here is derived from an EMBL/GenBank/DDBJ whole genome shotgun (WGS) entry which is preliminary data.</text>
</comment>